<comment type="caution">
    <text evidence="2">The sequence shown here is derived from an EMBL/GenBank/DDBJ whole genome shotgun (WGS) entry which is preliminary data.</text>
</comment>
<evidence type="ECO:0008006" key="4">
    <source>
        <dbReference type="Google" id="ProtNLM"/>
    </source>
</evidence>
<keyword evidence="1" id="KW-0472">Membrane</keyword>
<evidence type="ECO:0000313" key="3">
    <source>
        <dbReference type="Proteomes" id="UP000244162"/>
    </source>
</evidence>
<accession>A0A2T5FXW4</accession>
<evidence type="ECO:0000313" key="2">
    <source>
        <dbReference type="EMBL" id="PTQ10956.1"/>
    </source>
</evidence>
<feature type="transmembrane region" description="Helical" evidence="1">
    <location>
        <begin position="37"/>
        <end position="55"/>
    </location>
</feature>
<feature type="transmembrane region" description="Helical" evidence="1">
    <location>
        <begin position="12"/>
        <end position="31"/>
    </location>
</feature>
<feature type="transmembrane region" description="Helical" evidence="1">
    <location>
        <begin position="67"/>
        <end position="90"/>
    </location>
</feature>
<keyword evidence="3" id="KW-1185">Reference proteome</keyword>
<dbReference type="Proteomes" id="UP000244162">
    <property type="component" value="Unassembled WGS sequence"/>
</dbReference>
<dbReference type="AlphaFoldDB" id="A0A2T5FXW4"/>
<gene>
    <name evidence="2" type="ORF">CLG96_11330</name>
</gene>
<protein>
    <recommendedName>
        <fullName evidence="4">CPBP family intramembrane metalloprotease</fullName>
    </recommendedName>
</protein>
<reference evidence="2 3" key="1">
    <citation type="submission" date="2017-09" db="EMBL/GenBank/DDBJ databases">
        <title>Sphingomonas panjinensis sp.nov., isolated from oil-contaminated soil.</title>
        <authorList>
            <person name="Wang L."/>
            <person name="Chen L."/>
        </authorList>
    </citation>
    <scope>NUCLEOTIDE SEQUENCE [LARGE SCALE GENOMIC DNA]</scope>
    <source>
        <strain evidence="2 3">FW-11</strain>
    </source>
</reference>
<name>A0A2T5FXW4_9SPHN</name>
<sequence length="93" mass="9898">MIFLIALRLVQRLLPQAGSIFFIGSMFVIGWGAHGASLLSVGVGGAFLLLAGLYCRVASERGYMTGYVANVAAHMVWNLGVLLASFWLTLGPP</sequence>
<keyword evidence="1" id="KW-0812">Transmembrane</keyword>
<organism evidence="2 3">
    <name type="scientific">Sphingomonas oleivorans</name>
    <dbReference type="NCBI Taxonomy" id="1735121"/>
    <lineage>
        <taxon>Bacteria</taxon>
        <taxon>Pseudomonadati</taxon>
        <taxon>Pseudomonadota</taxon>
        <taxon>Alphaproteobacteria</taxon>
        <taxon>Sphingomonadales</taxon>
        <taxon>Sphingomonadaceae</taxon>
        <taxon>Sphingomonas</taxon>
    </lineage>
</organism>
<keyword evidence="1" id="KW-1133">Transmembrane helix</keyword>
<evidence type="ECO:0000256" key="1">
    <source>
        <dbReference type="SAM" id="Phobius"/>
    </source>
</evidence>
<dbReference type="EMBL" id="NWBU01000009">
    <property type="protein sequence ID" value="PTQ10956.1"/>
    <property type="molecule type" value="Genomic_DNA"/>
</dbReference>
<proteinExistence type="predicted"/>